<dbReference type="PANTHER" id="PTHR43791">
    <property type="entry name" value="PERMEASE-RELATED"/>
    <property type="match status" value="1"/>
</dbReference>
<dbReference type="STRING" id="13370.A0A448YGU3"/>
<feature type="transmembrane region" description="Helical" evidence="7">
    <location>
        <begin position="38"/>
        <end position="57"/>
    </location>
</feature>
<dbReference type="Pfam" id="PF07690">
    <property type="entry name" value="MFS_1"/>
    <property type="match status" value="1"/>
</dbReference>
<dbReference type="InterPro" id="IPR036259">
    <property type="entry name" value="MFS_trans_sf"/>
</dbReference>
<dbReference type="PANTHER" id="PTHR43791:SF10">
    <property type="entry name" value="MAJOR FACILITATOR SUPERFAMILY (MFS) PROFILE DOMAIN-CONTAINING PROTEIN"/>
    <property type="match status" value="1"/>
</dbReference>
<gene>
    <name evidence="9" type="ORF">BRENAR_LOCUS864</name>
</gene>
<evidence type="ECO:0000313" key="10">
    <source>
        <dbReference type="Proteomes" id="UP000290900"/>
    </source>
</evidence>
<evidence type="ECO:0000256" key="3">
    <source>
        <dbReference type="ARBA" id="ARBA00022692"/>
    </source>
</evidence>
<evidence type="ECO:0000256" key="5">
    <source>
        <dbReference type="ARBA" id="ARBA00023136"/>
    </source>
</evidence>
<dbReference type="GO" id="GO:0016020">
    <property type="term" value="C:membrane"/>
    <property type="evidence" value="ECO:0007669"/>
    <property type="project" value="UniProtKB-SubCell"/>
</dbReference>
<dbReference type="InParanoid" id="A0A448YGU3"/>
<reference evidence="9 10" key="1">
    <citation type="submission" date="2018-12" db="EMBL/GenBank/DDBJ databases">
        <authorList>
            <person name="Tiukova I."/>
            <person name="Dainat J."/>
        </authorList>
    </citation>
    <scope>NUCLEOTIDE SEQUENCE [LARGE SCALE GENOMIC DNA]</scope>
</reference>
<feature type="transmembrane region" description="Helical" evidence="7">
    <location>
        <begin position="329"/>
        <end position="350"/>
    </location>
</feature>
<keyword evidence="4 7" id="KW-1133">Transmembrane helix</keyword>
<evidence type="ECO:0000259" key="8">
    <source>
        <dbReference type="PROSITE" id="PS50850"/>
    </source>
</evidence>
<organism evidence="9 10">
    <name type="scientific">Brettanomyces naardenensis</name>
    <name type="common">Yeast</name>
    <dbReference type="NCBI Taxonomy" id="13370"/>
    <lineage>
        <taxon>Eukaryota</taxon>
        <taxon>Fungi</taxon>
        <taxon>Dikarya</taxon>
        <taxon>Ascomycota</taxon>
        <taxon>Saccharomycotina</taxon>
        <taxon>Pichiomycetes</taxon>
        <taxon>Pichiales</taxon>
        <taxon>Pichiaceae</taxon>
        <taxon>Brettanomyces</taxon>
    </lineage>
</organism>
<protein>
    <submittedName>
        <fullName evidence="9">DEKNAAC100924</fullName>
    </submittedName>
</protein>
<evidence type="ECO:0000256" key="2">
    <source>
        <dbReference type="ARBA" id="ARBA00022448"/>
    </source>
</evidence>
<keyword evidence="2" id="KW-0813">Transport</keyword>
<proteinExistence type="inferred from homology"/>
<feature type="domain" description="Major facilitator superfamily (MFS) profile" evidence="8">
    <location>
        <begin position="40"/>
        <end position="474"/>
    </location>
</feature>
<accession>A0A448YGU3</accession>
<name>A0A448YGU3_BRENA</name>
<comment type="similarity">
    <text evidence="6">Belongs to the major facilitator superfamily. Allantoate permease family.</text>
</comment>
<feature type="transmembrane region" description="Helical" evidence="7">
    <location>
        <begin position="264"/>
        <end position="289"/>
    </location>
</feature>
<dbReference type="InterPro" id="IPR020846">
    <property type="entry name" value="MFS_dom"/>
</dbReference>
<feature type="transmembrane region" description="Helical" evidence="7">
    <location>
        <begin position="169"/>
        <end position="191"/>
    </location>
</feature>
<feature type="transmembrane region" description="Helical" evidence="7">
    <location>
        <begin position="136"/>
        <end position="157"/>
    </location>
</feature>
<dbReference type="Gene3D" id="1.20.1250.20">
    <property type="entry name" value="MFS general substrate transporter like domains"/>
    <property type="match status" value="2"/>
</dbReference>
<feature type="transmembrane region" description="Helical" evidence="7">
    <location>
        <begin position="197"/>
        <end position="219"/>
    </location>
</feature>
<keyword evidence="10" id="KW-1185">Reference proteome</keyword>
<dbReference type="SUPFAM" id="SSF103473">
    <property type="entry name" value="MFS general substrate transporter"/>
    <property type="match status" value="1"/>
</dbReference>
<feature type="transmembrane region" description="Helical" evidence="7">
    <location>
        <begin position="77"/>
        <end position="95"/>
    </location>
</feature>
<keyword evidence="3 7" id="KW-0812">Transmembrane</keyword>
<feature type="transmembrane region" description="Helical" evidence="7">
    <location>
        <begin position="107"/>
        <end position="130"/>
    </location>
</feature>
<dbReference type="GO" id="GO:0022857">
    <property type="term" value="F:transmembrane transporter activity"/>
    <property type="evidence" value="ECO:0007669"/>
    <property type="project" value="InterPro"/>
</dbReference>
<evidence type="ECO:0000256" key="4">
    <source>
        <dbReference type="ARBA" id="ARBA00022989"/>
    </source>
</evidence>
<keyword evidence="5 7" id="KW-0472">Membrane</keyword>
<feature type="transmembrane region" description="Helical" evidence="7">
    <location>
        <begin position="301"/>
        <end position="322"/>
    </location>
</feature>
<dbReference type="PROSITE" id="PS50850">
    <property type="entry name" value="MFS"/>
    <property type="match status" value="1"/>
</dbReference>
<dbReference type="Proteomes" id="UP000290900">
    <property type="component" value="Unassembled WGS sequence"/>
</dbReference>
<evidence type="ECO:0000256" key="7">
    <source>
        <dbReference type="SAM" id="Phobius"/>
    </source>
</evidence>
<dbReference type="FunFam" id="1.20.1250.20:FF:000064">
    <property type="entry name" value="MFS allantoate transporter"/>
    <property type="match status" value="1"/>
</dbReference>
<feature type="transmembrane region" description="Helical" evidence="7">
    <location>
        <begin position="388"/>
        <end position="408"/>
    </location>
</feature>
<evidence type="ECO:0000313" key="9">
    <source>
        <dbReference type="EMBL" id="VEU20129.1"/>
    </source>
</evidence>
<evidence type="ECO:0000256" key="6">
    <source>
        <dbReference type="ARBA" id="ARBA00037968"/>
    </source>
</evidence>
<feature type="transmembrane region" description="Helical" evidence="7">
    <location>
        <begin position="420"/>
        <end position="441"/>
    </location>
</feature>
<dbReference type="EMBL" id="CAACVR010000002">
    <property type="protein sequence ID" value="VEU20129.1"/>
    <property type="molecule type" value="Genomic_DNA"/>
</dbReference>
<dbReference type="OrthoDB" id="4454541at2759"/>
<evidence type="ECO:0000256" key="1">
    <source>
        <dbReference type="ARBA" id="ARBA00004141"/>
    </source>
</evidence>
<comment type="subcellular location">
    <subcellularLocation>
        <location evidence="1">Membrane</location>
        <topology evidence="1">Multi-pass membrane protein</topology>
    </subcellularLocation>
</comment>
<sequence length="474" mass="53148">MDSDEKDVKTSSQNDEDIKTCEVSPLVDTKRMFRKVDIVVLMIMLVTYALQFTDKLALSSAAVFGLRTELKLVGQDYSWTSSVFYFGYMLGNFLVAKLIHVFPIGKFIFFTVCAWGITLACTAACTNYAGLITARFFLGLLESAVSPTFVFMTTMWYTQEQRAFRGSVWFAGNDVGGVFSALVCFGLGHAGGALLPWKYIFITFGCLTFLWSFVILFFLPDTPQRATFLTADEKQFYREEMKASDVEKEWDWDQAKSCVFDLNLWLILLSTAMSILPNSGVISYGYIILDSFGFTSIQSTLINLALSVLTFFCITISGYFASRLPNARCYMVLVCVAISIVGGCLIYKGNSKGVKLLGYFLVDAQPAITPLLLGMAASNFQGNTRRSVVNSSIFVVYCACNIAGPQLFQSTDAPHYPHAFLAWIICYCLNAVFAVAMRFRWIQCNKKLEKLSQIPETDGKEVIEFLDPTFRYKY</sequence>
<dbReference type="InterPro" id="IPR011701">
    <property type="entry name" value="MFS"/>
</dbReference>
<dbReference type="AlphaFoldDB" id="A0A448YGU3"/>